<evidence type="ECO:0000256" key="6">
    <source>
        <dbReference type="PROSITE-ProRule" id="PRU10141"/>
    </source>
</evidence>
<dbReference type="GeneID" id="94832800"/>
<dbReference type="Gene3D" id="3.30.1120.30">
    <property type="entry name" value="POLO box domain"/>
    <property type="match status" value="2"/>
</dbReference>
<dbReference type="GO" id="GO:0004674">
    <property type="term" value="F:protein serine/threonine kinase activity"/>
    <property type="evidence" value="ECO:0007669"/>
    <property type="project" value="UniProtKB-KW"/>
</dbReference>
<comment type="caution">
    <text evidence="8">The sequence shown here is derived from an EMBL/GenBank/DDBJ whole genome shotgun (WGS) entry which is preliminary data.</text>
</comment>
<dbReference type="Gene3D" id="3.30.200.20">
    <property type="entry name" value="Phosphorylase Kinase, domain 1"/>
    <property type="match status" value="1"/>
</dbReference>
<protein>
    <submittedName>
        <fullName evidence="8">CAMK family protein kinase</fullName>
    </submittedName>
</protein>
<dbReference type="PROSITE" id="PS50011">
    <property type="entry name" value="PROTEIN_KINASE_DOM"/>
    <property type="match status" value="1"/>
</dbReference>
<keyword evidence="4 8" id="KW-0418">Kinase</keyword>
<dbReference type="InterPro" id="IPR011009">
    <property type="entry name" value="Kinase-like_dom_sf"/>
</dbReference>
<keyword evidence="3 6" id="KW-0547">Nucleotide-binding</keyword>
<dbReference type="Pfam" id="PF00069">
    <property type="entry name" value="Pkinase"/>
    <property type="match status" value="1"/>
</dbReference>
<evidence type="ECO:0000256" key="3">
    <source>
        <dbReference type="ARBA" id="ARBA00022741"/>
    </source>
</evidence>
<evidence type="ECO:0000313" key="9">
    <source>
        <dbReference type="Proteomes" id="UP000179807"/>
    </source>
</evidence>
<dbReference type="OrthoDB" id="408964at2759"/>
<dbReference type="Gene3D" id="1.10.510.10">
    <property type="entry name" value="Transferase(Phosphotransferase) domain 1"/>
    <property type="match status" value="1"/>
</dbReference>
<keyword evidence="5 6" id="KW-0067">ATP-binding</keyword>
<dbReference type="InterPro" id="IPR036947">
    <property type="entry name" value="POLO_box_dom_sf"/>
</dbReference>
<dbReference type="GO" id="GO:0005524">
    <property type="term" value="F:ATP binding"/>
    <property type="evidence" value="ECO:0007669"/>
    <property type="project" value="UniProtKB-UniRule"/>
</dbReference>
<evidence type="ECO:0000313" key="8">
    <source>
        <dbReference type="EMBL" id="OHT14631.1"/>
    </source>
</evidence>
<dbReference type="SMART" id="SM00220">
    <property type="entry name" value="S_TKc"/>
    <property type="match status" value="1"/>
</dbReference>
<dbReference type="PANTHER" id="PTHR24345">
    <property type="entry name" value="SERINE/THREONINE-PROTEIN KINASE PLK"/>
    <property type="match status" value="1"/>
</dbReference>
<evidence type="ECO:0000259" key="7">
    <source>
        <dbReference type="PROSITE" id="PS50011"/>
    </source>
</evidence>
<proteinExistence type="predicted"/>
<feature type="domain" description="Protein kinase" evidence="7">
    <location>
        <begin position="59"/>
        <end position="315"/>
    </location>
</feature>
<evidence type="ECO:0000256" key="1">
    <source>
        <dbReference type="ARBA" id="ARBA00022527"/>
    </source>
</evidence>
<dbReference type="VEuPathDB" id="TrichDB:TRFO_14927"/>
<evidence type="ECO:0000256" key="2">
    <source>
        <dbReference type="ARBA" id="ARBA00022679"/>
    </source>
</evidence>
<dbReference type="PROSITE" id="PS00107">
    <property type="entry name" value="PROTEIN_KINASE_ATP"/>
    <property type="match status" value="1"/>
</dbReference>
<feature type="binding site" evidence="6">
    <location>
        <position position="88"/>
    </location>
    <ligand>
        <name>ATP</name>
        <dbReference type="ChEBI" id="CHEBI:30616"/>
    </ligand>
</feature>
<dbReference type="SUPFAM" id="SSF82615">
    <property type="entry name" value="Polo-box domain"/>
    <property type="match status" value="2"/>
</dbReference>
<dbReference type="RefSeq" id="XP_068367767.1">
    <property type="nucleotide sequence ID" value="XM_068498096.1"/>
</dbReference>
<dbReference type="Proteomes" id="UP000179807">
    <property type="component" value="Unassembled WGS sequence"/>
</dbReference>
<keyword evidence="9" id="KW-1185">Reference proteome</keyword>
<dbReference type="SUPFAM" id="SSF56112">
    <property type="entry name" value="Protein kinase-like (PK-like)"/>
    <property type="match status" value="1"/>
</dbReference>
<dbReference type="EMBL" id="MLAK01000335">
    <property type="protein sequence ID" value="OHT14631.1"/>
    <property type="molecule type" value="Genomic_DNA"/>
</dbReference>
<evidence type="ECO:0000256" key="5">
    <source>
        <dbReference type="ARBA" id="ARBA00022840"/>
    </source>
</evidence>
<dbReference type="FunFam" id="1.10.510.10:FF:000571">
    <property type="entry name" value="Maternal embryonic leucine zipper kinase"/>
    <property type="match status" value="1"/>
</dbReference>
<dbReference type="AlphaFoldDB" id="A0A1J4KTP4"/>
<dbReference type="InterPro" id="IPR000719">
    <property type="entry name" value="Prot_kinase_dom"/>
</dbReference>
<dbReference type="GO" id="GO:0005634">
    <property type="term" value="C:nucleus"/>
    <property type="evidence" value="ECO:0007669"/>
    <property type="project" value="TreeGrafter"/>
</dbReference>
<reference evidence="8" key="1">
    <citation type="submission" date="2016-10" db="EMBL/GenBank/DDBJ databases">
        <authorList>
            <person name="Benchimol M."/>
            <person name="Almeida L.G."/>
            <person name="Vasconcelos A.T."/>
            <person name="Perreira-Neves A."/>
            <person name="Rosa I.A."/>
            <person name="Tasca T."/>
            <person name="Bogo M.R."/>
            <person name="de Souza W."/>
        </authorList>
    </citation>
    <scope>NUCLEOTIDE SEQUENCE [LARGE SCALE GENOMIC DNA]</scope>
    <source>
        <strain evidence="8">K</strain>
    </source>
</reference>
<keyword evidence="1" id="KW-0723">Serine/threonine-protein kinase</keyword>
<accession>A0A1J4KTP4</accession>
<dbReference type="FunFam" id="3.30.200.20:FF:000042">
    <property type="entry name" value="Aurora kinase A"/>
    <property type="match status" value="1"/>
</dbReference>
<dbReference type="PANTHER" id="PTHR24345:SF0">
    <property type="entry name" value="CELL CYCLE SERINE_THREONINE-PROTEIN KINASE CDC5_MSD2"/>
    <property type="match status" value="1"/>
</dbReference>
<name>A0A1J4KTP4_9EUKA</name>
<evidence type="ECO:0000256" key="4">
    <source>
        <dbReference type="ARBA" id="ARBA00022777"/>
    </source>
</evidence>
<organism evidence="8 9">
    <name type="scientific">Tritrichomonas foetus</name>
    <dbReference type="NCBI Taxonomy" id="1144522"/>
    <lineage>
        <taxon>Eukaryota</taxon>
        <taxon>Metamonada</taxon>
        <taxon>Parabasalia</taxon>
        <taxon>Tritrichomonadida</taxon>
        <taxon>Tritrichomonadidae</taxon>
        <taxon>Tritrichomonas</taxon>
    </lineage>
</organism>
<dbReference type="PROSITE" id="PS00108">
    <property type="entry name" value="PROTEIN_KINASE_ST"/>
    <property type="match status" value="1"/>
</dbReference>
<sequence length="608" mass="70330">MEKLRPKYKYNHLLLNYALKRKLCPFISKFPKILSQMTKIASVPSKILRLYDNGNHDTYNVRHVLGQGGFGTVFEVFHLESGKKFAIKAIPLANLQDKSLRQKQRDEIEIQQALNHENILKCYQCFQDEFNLYILLELCPYHSVNRILKKRGKLTEFETADILFQVMQGIKYLHDQNVIHRDLKLENFLIGSDGKVKIADFGVSVILSSKDEKRFSICGTKGFMPPEMVNEQSDGHSYEVDIWSVGVCAFLLLTGHPPFQTRDAYTTEQKIKACEYRIPADLKLSFVAKDFIQSILQVKPENRPTIDDLLRHPFIAAAQKTPHESVLPKVPVKIESNNEGDQSLIDINLDQEIKPKNENKVKFENGNPIRNNENVGQINDKMIPNYCVSKWCDKSVKTGFIYMMRNGAVGIVTPDLQRFVMDPHEEFVQIWTKTDSKIPGIIKLSEYPLLKSAASKRSRNKEVDNGKDGEANKGKITDIDIVSKPMSRNLSKYISKLLKYAKAFKTNPDQFEIPKEKLKKEIPLHHVKYWLKNETGMLLRMDNRMLQVNFPDRNKLIVFWEQRMMIFTKSLRDKGDFYTFSDLSSTNNDEVKKRFAITKDLIEHMNNL</sequence>
<dbReference type="InterPro" id="IPR017441">
    <property type="entry name" value="Protein_kinase_ATP_BS"/>
</dbReference>
<gene>
    <name evidence="8" type="ORF">TRFO_14927</name>
</gene>
<keyword evidence="2" id="KW-0808">Transferase</keyword>
<dbReference type="InterPro" id="IPR008271">
    <property type="entry name" value="Ser/Thr_kinase_AS"/>
</dbReference>